<comment type="caution">
    <text evidence="12">The sequence shown here is derived from an EMBL/GenBank/DDBJ whole genome shotgun (WGS) entry which is preliminary data.</text>
</comment>
<keyword evidence="10 11" id="KW-0472">Membrane</keyword>
<evidence type="ECO:0000256" key="11">
    <source>
        <dbReference type="SAM" id="Phobius"/>
    </source>
</evidence>
<proteinExistence type="predicted"/>
<evidence type="ECO:0000256" key="10">
    <source>
        <dbReference type="ARBA" id="ARBA00023136"/>
    </source>
</evidence>
<evidence type="ECO:0000256" key="6">
    <source>
        <dbReference type="ARBA" id="ARBA00022692"/>
    </source>
</evidence>
<evidence type="ECO:0000256" key="1">
    <source>
        <dbReference type="ARBA" id="ARBA00004429"/>
    </source>
</evidence>
<keyword evidence="3" id="KW-0475">Mercuric resistance</keyword>
<dbReference type="Pfam" id="PF02411">
    <property type="entry name" value="MerT"/>
    <property type="match status" value="1"/>
</dbReference>
<evidence type="ECO:0000256" key="9">
    <source>
        <dbReference type="ARBA" id="ARBA00022989"/>
    </source>
</evidence>
<keyword evidence="5" id="KW-0997">Cell inner membrane</keyword>
<gene>
    <name evidence="12" type="ORF">LCGC14_0501790</name>
</gene>
<keyword evidence="4" id="KW-1003">Cell membrane</keyword>
<dbReference type="Gene3D" id="1.10.287.910">
    <property type="entry name" value="bacterial mercury transporter, merf"/>
    <property type="match status" value="1"/>
</dbReference>
<comment type="subcellular location">
    <subcellularLocation>
        <location evidence="1">Cell inner membrane</location>
        <topology evidence="1">Multi-pass membrane protein</topology>
    </subcellularLocation>
</comment>
<evidence type="ECO:0008006" key="13">
    <source>
        <dbReference type="Google" id="ProtNLM"/>
    </source>
</evidence>
<dbReference type="GO" id="GO:0005886">
    <property type="term" value="C:plasma membrane"/>
    <property type="evidence" value="ECO:0007669"/>
    <property type="project" value="UniProtKB-SubCell"/>
</dbReference>
<dbReference type="GO" id="GO:0015097">
    <property type="term" value="F:mercury ion transmembrane transporter activity"/>
    <property type="evidence" value="ECO:0007669"/>
    <property type="project" value="InterPro"/>
</dbReference>
<dbReference type="GO" id="GO:0046872">
    <property type="term" value="F:metal ion binding"/>
    <property type="evidence" value="ECO:0007669"/>
    <property type="project" value="UniProtKB-KW"/>
</dbReference>
<evidence type="ECO:0000256" key="5">
    <source>
        <dbReference type="ARBA" id="ARBA00022519"/>
    </source>
</evidence>
<feature type="transmembrane region" description="Helical" evidence="11">
    <location>
        <begin position="110"/>
        <end position="128"/>
    </location>
</feature>
<keyword evidence="6 11" id="KW-0812">Transmembrane</keyword>
<evidence type="ECO:0000256" key="8">
    <source>
        <dbReference type="ARBA" id="ARBA00022914"/>
    </source>
</evidence>
<keyword evidence="9 11" id="KW-1133">Transmembrane helix</keyword>
<dbReference type="EMBL" id="LAZR01000589">
    <property type="protein sequence ID" value="KKN63459.1"/>
    <property type="molecule type" value="Genomic_DNA"/>
</dbReference>
<evidence type="ECO:0000256" key="2">
    <source>
        <dbReference type="ARBA" id="ARBA00022448"/>
    </source>
</evidence>
<evidence type="ECO:0000256" key="4">
    <source>
        <dbReference type="ARBA" id="ARBA00022475"/>
    </source>
</evidence>
<accession>A0A0F9S8T2</accession>
<feature type="transmembrane region" description="Helical" evidence="11">
    <location>
        <begin position="68"/>
        <end position="86"/>
    </location>
</feature>
<evidence type="ECO:0000256" key="3">
    <source>
        <dbReference type="ARBA" id="ARBA00022466"/>
    </source>
</evidence>
<dbReference type="AlphaFoldDB" id="A0A0F9S8T2"/>
<evidence type="ECO:0000256" key="7">
    <source>
        <dbReference type="ARBA" id="ARBA00022723"/>
    </source>
</evidence>
<organism evidence="12">
    <name type="scientific">marine sediment metagenome</name>
    <dbReference type="NCBI Taxonomy" id="412755"/>
    <lineage>
        <taxon>unclassified sequences</taxon>
        <taxon>metagenomes</taxon>
        <taxon>ecological metagenomes</taxon>
    </lineage>
</organism>
<keyword evidence="8" id="KW-0476">Mercury</keyword>
<dbReference type="InterPro" id="IPR003457">
    <property type="entry name" value="Transprt_MerT"/>
</dbReference>
<reference evidence="12" key="1">
    <citation type="journal article" date="2015" name="Nature">
        <title>Complex archaea that bridge the gap between prokaryotes and eukaryotes.</title>
        <authorList>
            <person name="Spang A."/>
            <person name="Saw J.H."/>
            <person name="Jorgensen S.L."/>
            <person name="Zaremba-Niedzwiedzka K."/>
            <person name="Martijn J."/>
            <person name="Lind A.E."/>
            <person name="van Eijk R."/>
            <person name="Schleper C."/>
            <person name="Guy L."/>
            <person name="Ettema T.J."/>
        </authorList>
    </citation>
    <scope>NUCLEOTIDE SEQUENCE</scope>
</reference>
<keyword evidence="7" id="KW-0479">Metal-binding</keyword>
<feature type="transmembrane region" description="Helical" evidence="11">
    <location>
        <begin position="23"/>
        <end position="56"/>
    </location>
</feature>
<protein>
    <recommendedName>
        <fullName evidence="13">Mercuric transport protein MerT</fullName>
    </recommendedName>
</protein>
<name>A0A0F9S8T2_9ZZZZ</name>
<keyword evidence="2" id="KW-0813">Transport</keyword>
<evidence type="ECO:0000313" key="12">
    <source>
        <dbReference type="EMBL" id="KKN63459.1"/>
    </source>
</evidence>
<sequence>MSDTAAEIGRKDARPAAPERREAWFAGGGVVGAVLASSCCIAPLVLVTLGISGAWIGNLTALTPYQPYFVALTLVFLGLGFWQVYFRPKAACAVGAACARPIASLITQSALWIATVLVILSMTNAWWAPLFY</sequence>